<gene>
    <name evidence="2" type="ORF">HINF_LOCUS12307</name>
    <name evidence="3" type="ORF">HINF_LOCUS78011</name>
</gene>
<feature type="compositionally biased region" description="Pro residues" evidence="1">
    <location>
        <begin position="281"/>
        <end position="295"/>
    </location>
</feature>
<evidence type="ECO:0000313" key="2">
    <source>
        <dbReference type="EMBL" id="CAI9924662.1"/>
    </source>
</evidence>
<dbReference type="EMBL" id="CAXDID020000800">
    <property type="protein sequence ID" value="CAL6114508.1"/>
    <property type="molecule type" value="Genomic_DNA"/>
</dbReference>
<sequence>MTTRITCINRAQRVIYSESENSDDDLLVSSQEQIAKLRQQSKKIVSYSSIQQVQKIPIKKLENQTSDQSEDIKYCPQIAPHTVLNDSKLRMLKQPKTVHKTDDILLLSCHSNQTNFQLQTCTKTSKKIKQIPKYQFSKTQELEIQDTLATKTIKLSKQPPQPESEESELQIDKSVVLFKSKTLKTKSNPEEVPEEEDEVEVFTSSQLNKTIVPVQKPPETEPEPKQSENSDVVIQIAHTKKKPVVNQPVQPVIIEPNQNVSPPLDQTSPNQIQTNQILPTNPEPAPQVQSPPPQPLALESPQILEPQQNANQQQQQIPNQNIPNAQIPPNLEQQPLQNKQSTNQDSNLKPRHVKLEPKEETELQKLRPKVISAKRQKTEEENVEENARNLRKQWKK</sequence>
<dbReference type="AlphaFoldDB" id="A0AA86NSA0"/>
<evidence type="ECO:0000313" key="4">
    <source>
        <dbReference type="Proteomes" id="UP001642409"/>
    </source>
</evidence>
<protein>
    <submittedName>
        <fullName evidence="3">Hypothetical_protein</fullName>
    </submittedName>
</protein>
<proteinExistence type="predicted"/>
<keyword evidence="4" id="KW-1185">Reference proteome</keyword>
<feature type="compositionally biased region" description="Polar residues" evidence="1">
    <location>
        <begin position="256"/>
        <end position="279"/>
    </location>
</feature>
<name>A0AA86NSA0_9EUKA</name>
<reference evidence="2" key="1">
    <citation type="submission" date="2023-06" db="EMBL/GenBank/DDBJ databases">
        <authorList>
            <person name="Kurt Z."/>
        </authorList>
    </citation>
    <scope>NUCLEOTIDE SEQUENCE</scope>
</reference>
<feature type="compositionally biased region" description="Basic residues" evidence="1">
    <location>
        <begin position="366"/>
        <end position="375"/>
    </location>
</feature>
<reference evidence="3 4" key="2">
    <citation type="submission" date="2024-07" db="EMBL/GenBank/DDBJ databases">
        <authorList>
            <person name="Akdeniz Z."/>
        </authorList>
    </citation>
    <scope>NUCLEOTIDE SEQUENCE [LARGE SCALE GENOMIC DNA]</scope>
</reference>
<feature type="compositionally biased region" description="Basic and acidic residues" evidence="1">
    <location>
        <begin position="376"/>
        <end position="388"/>
    </location>
</feature>
<evidence type="ECO:0000256" key="1">
    <source>
        <dbReference type="SAM" id="MobiDB-lite"/>
    </source>
</evidence>
<comment type="caution">
    <text evidence="2">The sequence shown here is derived from an EMBL/GenBank/DDBJ whole genome shotgun (WGS) entry which is preliminary data.</text>
</comment>
<feature type="compositionally biased region" description="Basic and acidic residues" evidence="1">
    <location>
        <begin position="353"/>
        <end position="365"/>
    </location>
</feature>
<feature type="compositionally biased region" description="Basic and acidic residues" evidence="1">
    <location>
        <begin position="218"/>
        <end position="228"/>
    </location>
</feature>
<organism evidence="2">
    <name type="scientific">Hexamita inflata</name>
    <dbReference type="NCBI Taxonomy" id="28002"/>
    <lineage>
        <taxon>Eukaryota</taxon>
        <taxon>Metamonada</taxon>
        <taxon>Diplomonadida</taxon>
        <taxon>Hexamitidae</taxon>
        <taxon>Hexamitinae</taxon>
        <taxon>Hexamita</taxon>
    </lineage>
</organism>
<feature type="region of interest" description="Disordered" evidence="1">
    <location>
        <begin position="184"/>
        <end position="396"/>
    </location>
</feature>
<feature type="compositionally biased region" description="Low complexity" evidence="1">
    <location>
        <begin position="306"/>
        <end position="330"/>
    </location>
</feature>
<feature type="compositionally biased region" description="Polar residues" evidence="1">
    <location>
        <begin position="331"/>
        <end position="347"/>
    </location>
</feature>
<dbReference type="EMBL" id="CATOUU010000319">
    <property type="protein sequence ID" value="CAI9924662.1"/>
    <property type="molecule type" value="Genomic_DNA"/>
</dbReference>
<dbReference type="Proteomes" id="UP001642409">
    <property type="component" value="Unassembled WGS sequence"/>
</dbReference>
<accession>A0AA86NSA0</accession>
<evidence type="ECO:0000313" key="3">
    <source>
        <dbReference type="EMBL" id="CAL6114508.1"/>
    </source>
</evidence>
<feature type="compositionally biased region" description="Acidic residues" evidence="1">
    <location>
        <begin position="191"/>
        <end position="200"/>
    </location>
</feature>